<name>A0ABV5HSJ1_9VIBR</name>
<reference evidence="2 3" key="1">
    <citation type="submission" date="2024-09" db="EMBL/GenBank/DDBJ databases">
        <authorList>
            <person name="Sun Q."/>
            <person name="Mori K."/>
        </authorList>
    </citation>
    <scope>NUCLEOTIDE SEQUENCE [LARGE SCALE GENOMIC DNA]</scope>
    <source>
        <strain evidence="2 3">CECT 8064</strain>
    </source>
</reference>
<accession>A0ABV5HSJ1</accession>
<dbReference type="EMBL" id="JBHMEP010000006">
    <property type="protein sequence ID" value="MFB9136692.1"/>
    <property type="molecule type" value="Genomic_DNA"/>
</dbReference>
<dbReference type="RefSeq" id="WP_390195052.1">
    <property type="nucleotide sequence ID" value="NZ_JBHMEP010000006.1"/>
</dbReference>
<proteinExistence type="predicted"/>
<keyword evidence="1" id="KW-0732">Signal</keyword>
<feature type="chain" id="PRO_5045179359" evidence="1">
    <location>
        <begin position="35"/>
        <end position="278"/>
    </location>
</feature>
<feature type="signal peptide" evidence="1">
    <location>
        <begin position="1"/>
        <end position="34"/>
    </location>
</feature>
<gene>
    <name evidence="2" type="ORF">ACFFUV_17120</name>
</gene>
<comment type="caution">
    <text evidence="2">The sequence shown here is derived from an EMBL/GenBank/DDBJ whole genome shotgun (WGS) entry which is preliminary data.</text>
</comment>
<evidence type="ECO:0000313" key="2">
    <source>
        <dbReference type="EMBL" id="MFB9136692.1"/>
    </source>
</evidence>
<evidence type="ECO:0000256" key="1">
    <source>
        <dbReference type="SAM" id="SignalP"/>
    </source>
</evidence>
<keyword evidence="3" id="KW-1185">Reference proteome</keyword>
<organism evidence="2 3">
    <name type="scientific">Vibrio olivae</name>
    <dbReference type="NCBI Taxonomy" id="1243002"/>
    <lineage>
        <taxon>Bacteria</taxon>
        <taxon>Pseudomonadati</taxon>
        <taxon>Pseudomonadota</taxon>
        <taxon>Gammaproteobacteria</taxon>
        <taxon>Vibrionales</taxon>
        <taxon>Vibrionaceae</taxon>
        <taxon>Vibrio</taxon>
    </lineage>
</organism>
<sequence>MLKAHSLKPHSSFSLCSRLFITAFACVTSASVVAQEPQSDVQDMSDPLAVYTQAGVGYTDKGINLKVGQTYDTKDPLTAAMNIIEVKGALGDAFGWRGQNTTNNSIDSFRFRNFGANLQTGLANQLDINYTLKPNLVAEESADISYSFIQALPKMGPVNLYPLAGAGVSIGNSALEDDGTTDSGYSIMGTYGLIGMYGKLQLTDKIWLNYNPFWLTTISGSDTYKDNYYGRGDSHLLTHEFAASYQITPRFNVRYFANWNTNVDFLDGDHRIEFNYQI</sequence>
<dbReference type="Proteomes" id="UP001589645">
    <property type="component" value="Unassembled WGS sequence"/>
</dbReference>
<protein>
    <submittedName>
        <fullName evidence="2">Uncharacterized protein</fullName>
    </submittedName>
</protein>
<evidence type="ECO:0000313" key="3">
    <source>
        <dbReference type="Proteomes" id="UP001589645"/>
    </source>
</evidence>